<dbReference type="OrthoDB" id="3650527at2"/>
<reference evidence="2" key="1">
    <citation type="submission" date="2017-05" db="EMBL/GenBank/DDBJ databases">
        <authorList>
            <person name="Ray J."/>
            <person name="Price M."/>
            <person name="Deutschbauer A."/>
        </authorList>
    </citation>
    <scope>NUCLEOTIDE SEQUENCE [LARGE SCALE GENOMIC DNA]</scope>
    <source>
        <strain evidence="2">DSM 19842</strain>
    </source>
</reference>
<evidence type="ECO:0000313" key="1">
    <source>
        <dbReference type="EMBL" id="ARS34696.1"/>
    </source>
</evidence>
<organism evidence="1 2">
    <name type="scientific">Pontibacter actiniarum</name>
    <dbReference type="NCBI Taxonomy" id="323450"/>
    <lineage>
        <taxon>Bacteria</taxon>
        <taxon>Pseudomonadati</taxon>
        <taxon>Bacteroidota</taxon>
        <taxon>Cytophagia</taxon>
        <taxon>Cytophagales</taxon>
        <taxon>Hymenobacteraceae</taxon>
        <taxon>Pontibacter</taxon>
    </lineage>
</organism>
<gene>
    <name evidence="1" type="ORF">CA264_04155</name>
</gene>
<dbReference type="KEGG" id="pact:CA264_04155"/>
<name>A0A1X9YP69_9BACT</name>
<dbReference type="RefSeq" id="WP_025604853.1">
    <property type="nucleotide sequence ID" value="NZ_CP021235.1"/>
</dbReference>
<dbReference type="AlphaFoldDB" id="A0A1X9YP69"/>
<protein>
    <submittedName>
        <fullName evidence="1">Uncharacterized protein</fullName>
    </submittedName>
</protein>
<dbReference type="STRING" id="709015.GCA_000472485_00824"/>
<dbReference type="Proteomes" id="UP000266292">
    <property type="component" value="Chromosome"/>
</dbReference>
<proteinExistence type="predicted"/>
<evidence type="ECO:0000313" key="2">
    <source>
        <dbReference type="Proteomes" id="UP000266292"/>
    </source>
</evidence>
<dbReference type="EMBL" id="CP021235">
    <property type="protein sequence ID" value="ARS34696.1"/>
    <property type="molecule type" value="Genomic_DNA"/>
</dbReference>
<keyword evidence="2" id="KW-1185">Reference proteome</keyword>
<sequence>MPDKNLSAKKCLSQLYQHHLDKDRTLYLIGTTLQLPAERVSTFSRNGEEWQEVLYLKNREGTVQPIFHIDMFLTLAGRNEEGKYQVLVGDPRMAAKLLGNNSADLATPEAFDDIARLISKLGFEVIRNPLPLTYVDDEEERVRKWYFAT</sequence>
<accession>A0A1X9YP69</accession>